<dbReference type="InterPro" id="IPR036691">
    <property type="entry name" value="Endo/exonu/phosph_ase_sf"/>
</dbReference>
<dbReference type="RefSeq" id="WP_332081774.1">
    <property type="nucleotide sequence ID" value="NZ_JAZHYN010000023.1"/>
</dbReference>
<protein>
    <submittedName>
        <fullName evidence="2">Endonuclease/exonuclease/phosphatase family protein</fullName>
    </submittedName>
</protein>
<dbReference type="Gene3D" id="3.60.10.10">
    <property type="entry name" value="Endonuclease/exonuclease/phosphatase"/>
    <property type="match status" value="1"/>
</dbReference>
<name>A0ABU7XH84_9HYPH</name>
<proteinExistence type="predicted"/>
<accession>A0ABU7XH84</accession>
<dbReference type="InterPro" id="IPR005135">
    <property type="entry name" value="Endo/exonuclease/phosphatase"/>
</dbReference>
<dbReference type="GO" id="GO:0004519">
    <property type="term" value="F:endonuclease activity"/>
    <property type="evidence" value="ECO:0007669"/>
    <property type="project" value="UniProtKB-KW"/>
</dbReference>
<evidence type="ECO:0000313" key="3">
    <source>
        <dbReference type="Proteomes" id="UP001350748"/>
    </source>
</evidence>
<keyword evidence="2" id="KW-0378">Hydrolase</keyword>
<dbReference type="Pfam" id="PF03372">
    <property type="entry name" value="Exo_endo_phos"/>
    <property type="match status" value="1"/>
</dbReference>
<sequence length="356" mass="40574">MVQYSGLRFWKDVAARDRTIDRLLALRAGLTQQIIASNKQTSVLLATWNIRDFGGHRLNPGPRLDESLLYIAEIISAFDLVAIQEVNEDMTEFQKVMRLLGPHWDYIVTDQSGNMERLAFVFDRRKILFRHVAGEIVLPEKKGSPVPQFNRTPFLVAFQAGWFKFNICTVHIYYGSATDTAKRKREISDIAEFFAARQKKDGETYILLGDFNILNPEDPTMGALLGGGFEVPAALRKPTALASANFYDQIALRTQNKLVEIKNAGNFPWQNYVFRDDAVDYAAYKPFMPTKTKTEKPIKTDIGAYRKWRTWQMSDHLPLWTEIKVDFTEAYLESLRTGAEPLADFSRKSVSAPSAD</sequence>
<organism evidence="2 3">
    <name type="scientific">Methylocystis borbori</name>
    <dbReference type="NCBI Taxonomy" id="3118750"/>
    <lineage>
        <taxon>Bacteria</taxon>
        <taxon>Pseudomonadati</taxon>
        <taxon>Pseudomonadota</taxon>
        <taxon>Alphaproteobacteria</taxon>
        <taxon>Hyphomicrobiales</taxon>
        <taxon>Methylocystaceae</taxon>
        <taxon>Methylocystis</taxon>
    </lineage>
</organism>
<keyword evidence="2" id="KW-0540">Nuclease</keyword>
<keyword evidence="2" id="KW-0255">Endonuclease</keyword>
<comment type="caution">
    <text evidence="2">The sequence shown here is derived from an EMBL/GenBank/DDBJ whole genome shotgun (WGS) entry which is preliminary data.</text>
</comment>
<reference evidence="2 3" key="1">
    <citation type="submission" date="2024-02" db="EMBL/GenBank/DDBJ databases">
        <authorList>
            <person name="Grouzdev D."/>
        </authorList>
    </citation>
    <scope>NUCLEOTIDE SEQUENCE [LARGE SCALE GENOMIC DNA]</scope>
    <source>
        <strain evidence="2 3">9N</strain>
    </source>
</reference>
<evidence type="ECO:0000313" key="2">
    <source>
        <dbReference type="EMBL" id="MEF3366754.1"/>
    </source>
</evidence>
<dbReference type="Proteomes" id="UP001350748">
    <property type="component" value="Unassembled WGS sequence"/>
</dbReference>
<gene>
    <name evidence="2" type="ORF">V3H18_09435</name>
</gene>
<dbReference type="EMBL" id="JAZHYN010000023">
    <property type="protein sequence ID" value="MEF3366754.1"/>
    <property type="molecule type" value="Genomic_DNA"/>
</dbReference>
<feature type="domain" description="Endonuclease/exonuclease/phosphatase" evidence="1">
    <location>
        <begin position="46"/>
        <end position="274"/>
    </location>
</feature>
<evidence type="ECO:0000259" key="1">
    <source>
        <dbReference type="Pfam" id="PF03372"/>
    </source>
</evidence>
<dbReference type="CDD" id="cd10283">
    <property type="entry name" value="MnuA_DNase1-like"/>
    <property type="match status" value="1"/>
</dbReference>
<keyword evidence="3" id="KW-1185">Reference proteome</keyword>
<dbReference type="SUPFAM" id="SSF56219">
    <property type="entry name" value="DNase I-like"/>
    <property type="match status" value="1"/>
</dbReference>